<reference evidence="1" key="1">
    <citation type="submission" date="2018-05" db="EMBL/GenBank/DDBJ databases">
        <authorList>
            <person name="Lanie J.A."/>
            <person name="Ng W.-L."/>
            <person name="Kazmierczak K.M."/>
            <person name="Andrzejewski T.M."/>
            <person name="Davidsen T.M."/>
            <person name="Wayne K.J."/>
            <person name="Tettelin H."/>
            <person name="Glass J.I."/>
            <person name="Rusch D."/>
            <person name="Podicherti R."/>
            <person name="Tsui H.-C.T."/>
            <person name="Winkler M.E."/>
        </authorList>
    </citation>
    <scope>NUCLEOTIDE SEQUENCE</scope>
</reference>
<dbReference type="AlphaFoldDB" id="A0A382QF89"/>
<evidence type="ECO:0000313" key="1">
    <source>
        <dbReference type="EMBL" id="SVC84214.1"/>
    </source>
</evidence>
<name>A0A382QF89_9ZZZZ</name>
<accession>A0A382QF89</accession>
<feature type="non-terminal residue" evidence="1">
    <location>
        <position position="1"/>
    </location>
</feature>
<organism evidence="1">
    <name type="scientific">marine metagenome</name>
    <dbReference type="NCBI Taxonomy" id="408172"/>
    <lineage>
        <taxon>unclassified sequences</taxon>
        <taxon>metagenomes</taxon>
        <taxon>ecological metagenomes</taxon>
    </lineage>
</organism>
<protein>
    <submittedName>
        <fullName evidence="1">Uncharacterized protein</fullName>
    </submittedName>
</protein>
<gene>
    <name evidence="1" type="ORF">METZ01_LOCUS337068</name>
</gene>
<feature type="non-terminal residue" evidence="1">
    <location>
        <position position="332"/>
    </location>
</feature>
<sequence>VPVDTEGFGKRHATVEDILTACDTFGMIIDKELQVEQIQKTLGKKGFITYNKSELEDVFEERETQRMILALESDVEEQGPIEYTKNEITEAFIMGEEIEFLKPDGLKTAGPVLKKSGNTYNVKDKFTGKSFTYKYSGKDVKLEEEEVKTFKQVSEAADVSLSVTHKGGNISKMVHKMMRANAFSNPRGGSSPSYSHVGRNKYKFTGSKDKIEMIKKYIDTGKLGKSSYQKWPNEENIKEIMLGPNMLRKDFPNVWATKDSKLYRVLTVLIDLHGFTTNLSSYKKDKKDFLDSLRSIAKSDANMRKAGFNGGDIRYIKNPKKDQAFAEDIQEA</sequence>
<proteinExistence type="predicted"/>
<dbReference type="EMBL" id="UINC01114123">
    <property type="protein sequence ID" value="SVC84214.1"/>
    <property type="molecule type" value="Genomic_DNA"/>
</dbReference>